<gene>
    <name evidence="1" type="ORF">SPELUC_LOCUS11497</name>
</gene>
<sequence length="156" mass="17353">FLVKAEAITKPSILCDVGGRLSPTILTMNLLVIVIFAFDTIGKNVLKIESQNFILWCTIFAISWIASTFGLNRYGLLELCGGILNSILLLIKQHCDMDLDNEISNIEKNGDLATLDKRVVNYPNSNNIENENEKNGDINSTKLILTSMKSYGTMHD</sequence>
<comment type="caution">
    <text evidence="1">The sequence shown here is derived from an EMBL/GenBank/DDBJ whole genome shotgun (WGS) entry which is preliminary data.</text>
</comment>
<feature type="non-terminal residue" evidence="1">
    <location>
        <position position="1"/>
    </location>
</feature>
<dbReference type="EMBL" id="CAJVPW010024595">
    <property type="protein sequence ID" value="CAG8705475.1"/>
    <property type="molecule type" value="Genomic_DNA"/>
</dbReference>
<keyword evidence="2" id="KW-1185">Reference proteome</keyword>
<name>A0ACA9PGB7_9GLOM</name>
<evidence type="ECO:0000313" key="2">
    <source>
        <dbReference type="Proteomes" id="UP000789366"/>
    </source>
</evidence>
<reference evidence="1" key="1">
    <citation type="submission" date="2021-06" db="EMBL/GenBank/DDBJ databases">
        <authorList>
            <person name="Kallberg Y."/>
            <person name="Tangrot J."/>
            <person name="Rosling A."/>
        </authorList>
    </citation>
    <scope>NUCLEOTIDE SEQUENCE</scope>
    <source>
        <strain evidence="1">28 12/20/2015</strain>
    </source>
</reference>
<proteinExistence type="predicted"/>
<protein>
    <submittedName>
        <fullName evidence="1">11797_t:CDS:1</fullName>
    </submittedName>
</protein>
<accession>A0ACA9PGB7</accession>
<evidence type="ECO:0000313" key="1">
    <source>
        <dbReference type="EMBL" id="CAG8705475.1"/>
    </source>
</evidence>
<organism evidence="1 2">
    <name type="scientific">Cetraspora pellucida</name>
    <dbReference type="NCBI Taxonomy" id="1433469"/>
    <lineage>
        <taxon>Eukaryota</taxon>
        <taxon>Fungi</taxon>
        <taxon>Fungi incertae sedis</taxon>
        <taxon>Mucoromycota</taxon>
        <taxon>Glomeromycotina</taxon>
        <taxon>Glomeromycetes</taxon>
        <taxon>Diversisporales</taxon>
        <taxon>Gigasporaceae</taxon>
        <taxon>Cetraspora</taxon>
    </lineage>
</organism>
<dbReference type="Proteomes" id="UP000789366">
    <property type="component" value="Unassembled WGS sequence"/>
</dbReference>